<dbReference type="PANTHER" id="PTHR30329">
    <property type="entry name" value="STATOR ELEMENT OF FLAGELLAR MOTOR COMPLEX"/>
    <property type="match status" value="1"/>
</dbReference>
<dbReference type="EMBL" id="JAERQG010000003">
    <property type="protein sequence ID" value="MBL0766053.1"/>
    <property type="molecule type" value="Genomic_DNA"/>
</dbReference>
<evidence type="ECO:0000313" key="7">
    <source>
        <dbReference type="EMBL" id="MBL0766053.1"/>
    </source>
</evidence>
<accession>A0A937DHL6</accession>
<dbReference type="InterPro" id="IPR050330">
    <property type="entry name" value="Bact_OuterMem_StrucFunc"/>
</dbReference>
<dbReference type="InterPro" id="IPR006664">
    <property type="entry name" value="OMP_bac"/>
</dbReference>
<keyword evidence="8" id="KW-1185">Reference proteome</keyword>
<comment type="subcellular location">
    <subcellularLocation>
        <location evidence="1">Cell outer membrane</location>
    </subcellularLocation>
</comment>
<feature type="signal peptide" evidence="5">
    <location>
        <begin position="1"/>
        <end position="18"/>
    </location>
</feature>
<evidence type="ECO:0000256" key="5">
    <source>
        <dbReference type="SAM" id="SignalP"/>
    </source>
</evidence>
<evidence type="ECO:0000259" key="6">
    <source>
        <dbReference type="PROSITE" id="PS51123"/>
    </source>
</evidence>
<dbReference type="GO" id="GO:0009279">
    <property type="term" value="C:cell outer membrane"/>
    <property type="evidence" value="ECO:0007669"/>
    <property type="project" value="UniProtKB-SubCell"/>
</dbReference>
<dbReference type="AlphaFoldDB" id="A0A937DHL6"/>
<gene>
    <name evidence="7" type="ORF">JKP34_12375</name>
</gene>
<evidence type="ECO:0000256" key="2">
    <source>
        <dbReference type="ARBA" id="ARBA00023136"/>
    </source>
</evidence>
<dbReference type="Pfam" id="PF00691">
    <property type="entry name" value="OmpA"/>
    <property type="match status" value="1"/>
</dbReference>
<dbReference type="InterPro" id="IPR011659">
    <property type="entry name" value="WD40"/>
</dbReference>
<dbReference type="PANTHER" id="PTHR30329:SF21">
    <property type="entry name" value="LIPOPROTEIN YIAD-RELATED"/>
    <property type="match status" value="1"/>
</dbReference>
<name>A0A937DHL6_9BACT</name>
<keyword evidence="5" id="KW-0732">Signal</keyword>
<dbReference type="Gene3D" id="3.30.1330.60">
    <property type="entry name" value="OmpA-like domain"/>
    <property type="match status" value="1"/>
</dbReference>
<dbReference type="CDD" id="cd07185">
    <property type="entry name" value="OmpA_C-like"/>
    <property type="match status" value="1"/>
</dbReference>
<dbReference type="InterPro" id="IPR036737">
    <property type="entry name" value="OmpA-like_sf"/>
</dbReference>
<dbReference type="SUPFAM" id="SSF103088">
    <property type="entry name" value="OmpA-like"/>
    <property type="match status" value="1"/>
</dbReference>
<reference evidence="7" key="1">
    <citation type="submission" date="2021-01" db="EMBL/GenBank/DDBJ databases">
        <title>Marivirga sp. nov., isolated from intertidal surface sediments.</title>
        <authorList>
            <person name="Zhang M."/>
        </authorList>
    </citation>
    <scope>NUCLEOTIDE SEQUENCE</scope>
    <source>
        <strain evidence="7">SM1354</strain>
    </source>
</reference>
<evidence type="ECO:0000256" key="4">
    <source>
        <dbReference type="PROSITE-ProRule" id="PRU00473"/>
    </source>
</evidence>
<protein>
    <submittedName>
        <fullName evidence="7">OmpA family protein</fullName>
    </submittedName>
</protein>
<evidence type="ECO:0000313" key="8">
    <source>
        <dbReference type="Proteomes" id="UP000642920"/>
    </source>
</evidence>
<evidence type="ECO:0000256" key="1">
    <source>
        <dbReference type="ARBA" id="ARBA00004442"/>
    </source>
</evidence>
<dbReference type="SUPFAM" id="SSF82171">
    <property type="entry name" value="DPP6 N-terminal domain-like"/>
    <property type="match status" value="1"/>
</dbReference>
<feature type="domain" description="OmpA-like" evidence="6">
    <location>
        <begin position="410"/>
        <end position="525"/>
    </location>
</feature>
<dbReference type="PROSITE" id="PS51123">
    <property type="entry name" value="OMPA_2"/>
    <property type="match status" value="1"/>
</dbReference>
<comment type="caution">
    <text evidence="7">The sequence shown here is derived from an EMBL/GenBank/DDBJ whole genome shotgun (WGS) entry which is preliminary data.</text>
</comment>
<keyword evidence="3" id="KW-0998">Cell outer membrane</keyword>
<sequence>MKYFFSILILFTSAVCTAQEKITTEELPSTVNGRYQDVRPIISDDGSVLYINRRFHPGNIKGEKDFQDVWETRSGANNSWSKPKNLGEPYNDKKANDLVRASASGDSLVFVNADYKGVGSTLALFYKNEKRAQEMEIDGYYNKSPYVDFDVNFKDNVILMAVERKDTEGNQDLYYSIYQPNSKTYSTPMTMGKIINSNKADFAPFLTNDGYTLFFASYRDGGQGGADLYMSQRQSDAWDDWSEPENLGNIINSPYEETFVSIDPSLNYLYYDSYPSGASNRNIWRATLSEELKAKIKKGGKKKKVNIAGVNASTDAPLVANFGQIDSTKKDSNIPEIDSTTITASETSSVFSGSIANNDETSGALEEDVVAVEETEVAAQEVPEDLTFFEKIGQKLGIGVADETIELLNAGKKGKKINKNVYFKFDSDKLQSKFNGLLSAIAKEMEANPNYKLMIEGHTDGIGGEDVNKDLSCRRSRNVKQELVDLGINANRLEISCEGKERPIATNDDEFEGRELNRRVEFYFF</sequence>
<proteinExistence type="predicted"/>
<dbReference type="Proteomes" id="UP000642920">
    <property type="component" value="Unassembled WGS sequence"/>
</dbReference>
<organism evidence="7 8">
    <name type="scientific">Marivirga atlantica</name>
    <dbReference type="NCBI Taxonomy" id="1548457"/>
    <lineage>
        <taxon>Bacteria</taxon>
        <taxon>Pseudomonadati</taxon>
        <taxon>Bacteroidota</taxon>
        <taxon>Cytophagia</taxon>
        <taxon>Cytophagales</taxon>
        <taxon>Marivirgaceae</taxon>
        <taxon>Marivirga</taxon>
    </lineage>
</organism>
<dbReference type="Pfam" id="PF07676">
    <property type="entry name" value="PD40"/>
    <property type="match status" value="1"/>
</dbReference>
<dbReference type="PRINTS" id="PR01021">
    <property type="entry name" value="OMPADOMAIN"/>
</dbReference>
<dbReference type="InterPro" id="IPR006665">
    <property type="entry name" value="OmpA-like"/>
</dbReference>
<dbReference type="RefSeq" id="WP_201921843.1">
    <property type="nucleotide sequence ID" value="NZ_JAERQG010000003.1"/>
</dbReference>
<evidence type="ECO:0000256" key="3">
    <source>
        <dbReference type="ARBA" id="ARBA00023237"/>
    </source>
</evidence>
<feature type="chain" id="PRO_5037727378" evidence="5">
    <location>
        <begin position="19"/>
        <end position="525"/>
    </location>
</feature>
<keyword evidence="2 4" id="KW-0472">Membrane</keyword>